<evidence type="ECO:0000313" key="2">
    <source>
        <dbReference type="Proteomes" id="UP000887159"/>
    </source>
</evidence>
<keyword evidence="2" id="KW-1185">Reference proteome</keyword>
<organism evidence="1 2">
    <name type="scientific">Trichonephila clavipes</name>
    <name type="common">Golden silk orbweaver</name>
    <name type="synonym">Nephila clavipes</name>
    <dbReference type="NCBI Taxonomy" id="2585209"/>
    <lineage>
        <taxon>Eukaryota</taxon>
        <taxon>Metazoa</taxon>
        <taxon>Ecdysozoa</taxon>
        <taxon>Arthropoda</taxon>
        <taxon>Chelicerata</taxon>
        <taxon>Arachnida</taxon>
        <taxon>Araneae</taxon>
        <taxon>Araneomorphae</taxon>
        <taxon>Entelegynae</taxon>
        <taxon>Araneoidea</taxon>
        <taxon>Nephilidae</taxon>
        <taxon>Trichonephila</taxon>
    </lineage>
</organism>
<dbReference type="AlphaFoldDB" id="A0A8X6SB49"/>
<sequence>MFDVTPIQKVNTLPLYALLLKFQKPNLWRVHFEVKGRGDFCPKCAFSKASKFRLLAPGLHIWTKRSRSNGLAWIQYLYSGRQTFRPHGPVNS</sequence>
<protein>
    <submittedName>
        <fullName evidence="1">Uncharacterized protein</fullName>
    </submittedName>
</protein>
<gene>
    <name evidence="1" type="ORF">TNCV_1355711</name>
</gene>
<name>A0A8X6SB49_TRICX</name>
<dbReference type="Proteomes" id="UP000887159">
    <property type="component" value="Unassembled WGS sequence"/>
</dbReference>
<dbReference type="EMBL" id="BMAU01021280">
    <property type="protein sequence ID" value="GFY08158.1"/>
    <property type="molecule type" value="Genomic_DNA"/>
</dbReference>
<reference evidence="1" key="1">
    <citation type="submission" date="2020-08" db="EMBL/GenBank/DDBJ databases">
        <title>Multicomponent nature underlies the extraordinary mechanical properties of spider dragline silk.</title>
        <authorList>
            <person name="Kono N."/>
            <person name="Nakamura H."/>
            <person name="Mori M."/>
            <person name="Yoshida Y."/>
            <person name="Ohtoshi R."/>
            <person name="Malay A.D."/>
            <person name="Moran D.A.P."/>
            <person name="Tomita M."/>
            <person name="Numata K."/>
            <person name="Arakawa K."/>
        </authorList>
    </citation>
    <scope>NUCLEOTIDE SEQUENCE</scope>
</reference>
<proteinExistence type="predicted"/>
<comment type="caution">
    <text evidence="1">The sequence shown here is derived from an EMBL/GenBank/DDBJ whole genome shotgun (WGS) entry which is preliminary data.</text>
</comment>
<accession>A0A8X6SB49</accession>
<evidence type="ECO:0000313" key="1">
    <source>
        <dbReference type="EMBL" id="GFY08158.1"/>
    </source>
</evidence>